<accession>A0A9W9FWV0</accession>
<gene>
    <name evidence="1" type="ORF">N7456_004564</name>
</gene>
<protein>
    <submittedName>
        <fullName evidence="1">Uncharacterized protein</fullName>
    </submittedName>
</protein>
<keyword evidence="2" id="KW-1185">Reference proteome</keyword>
<name>A0A9W9FWV0_9EURO</name>
<dbReference type="EMBL" id="JAPQKH010000003">
    <property type="protein sequence ID" value="KAJ5107889.1"/>
    <property type="molecule type" value="Genomic_DNA"/>
</dbReference>
<sequence length="83" mass="9368">MATAGIAMCLILVYFLVIYDPALDPFSKQGDQTSNPWFRSNPVDKIFLQTVRYVPKGFMRSLNVSYSKVEQIITKCLLAMSDA</sequence>
<evidence type="ECO:0000313" key="1">
    <source>
        <dbReference type="EMBL" id="KAJ5107889.1"/>
    </source>
</evidence>
<comment type="caution">
    <text evidence="1">The sequence shown here is derived from an EMBL/GenBank/DDBJ whole genome shotgun (WGS) entry which is preliminary data.</text>
</comment>
<dbReference type="Proteomes" id="UP001149165">
    <property type="component" value="Unassembled WGS sequence"/>
</dbReference>
<reference evidence="1" key="1">
    <citation type="submission" date="2022-11" db="EMBL/GenBank/DDBJ databases">
        <authorList>
            <person name="Petersen C."/>
        </authorList>
    </citation>
    <scope>NUCLEOTIDE SEQUENCE</scope>
    <source>
        <strain evidence="1">IBT 30069</strain>
    </source>
</reference>
<organism evidence="1 2">
    <name type="scientific">Penicillium angulare</name>
    <dbReference type="NCBI Taxonomy" id="116970"/>
    <lineage>
        <taxon>Eukaryota</taxon>
        <taxon>Fungi</taxon>
        <taxon>Dikarya</taxon>
        <taxon>Ascomycota</taxon>
        <taxon>Pezizomycotina</taxon>
        <taxon>Eurotiomycetes</taxon>
        <taxon>Eurotiomycetidae</taxon>
        <taxon>Eurotiales</taxon>
        <taxon>Aspergillaceae</taxon>
        <taxon>Penicillium</taxon>
    </lineage>
</organism>
<evidence type="ECO:0000313" key="2">
    <source>
        <dbReference type="Proteomes" id="UP001149165"/>
    </source>
</evidence>
<dbReference type="AlphaFoldDB" id="A0A9W9FWV0"/>
<reference evidence="1" key="2">
    <citation type="journal article" date="2023" name="IMA Fungus">
        <title>Comparative genomic study of the Penicillium genus elucidates a diverse pangenome and 15 lateral gene transfer events.</title>
        <authorList>
            <person name="Petersen C."/>
            <person name="Sorensen T."/>
            <person name="Nielsen M.R."/>
            <person name="Sondergaard T.E."/>
            <person name="Sorensen J.L."/>
            <person name="Fitzpatrick D.A."/>
            <person name="Frisvad J.C."/>
            <person name="Nielsen K.L."/>
        </authorList>
    </citation>
    <scope>NUCLEOTIDE SEQUENCE</scope>
    <source>
        <strain evidence="1">IBT 30069</strain>
    </source>
</reference>
<proteinExistence type="predicted"/>
<dbReference type="OrthoDB" id="5427664at2759"/>